<evidence type="ECO:0000256" key="1">
    <source>
        <dbReference type="ARBA" id="ARBA00004328"/>
    </source>
</evidence>
<dbReference type="KEGG" id="vg:80398855"/>
<dbReference type="GeneID" id="80398855"/>
<keyword evidence="3" id="KW-1161">Viral attachment to host cell</keyword>
<comment type="similarity">
    <text evidence="7">Belongs to the Leviviricetes maturation protein family.</text>
</comment>
<keyword evidence="9" id="KW-1185">Reference proteome</keyword>
<sequence length="408" mass="46130">MTVGNQNLLAWSPISTQCSGTDQYGFEHHKAWSGADRVKTPPVYVYLRNEEGKVYRKRVKTVRKEVPHEYQMNVQTLHRGVNYYLVRSNQLNCSSPLMFGKHAKLCFLALPSGGWGDDPFDANDQIKLLSKLHSKVHGSDFNLGVFLAEGMKSLGMIGERAQRIARAAAYTKKGLYRSAWDVLTAGTLQERRKVNLNRNFKGSANAWAEMRWGWSPLYNDMYDGAVWLAHKLNAPYAERLVVRRVKRRDYAEATENPGGFVPTTFSWIRKRQLIAYLTEPPHNAVFAAINPASIAWELVPYSFVVDWAIPISTYLTVRGLPSQLTGTFVTSDFSWKQSAGQKISQVNCPRYHTSTLGKNSKDDIFFTRSISTSLEVPLPVFKGFGSLATWGHAIDSLALMRQKLKRLD</sequence>
<evidence type="ECO:0000256" key="3">
    <source>
        <dbReference type="ARBA" id="ARBA00022804"/>
    </source>
</evidence>
<dbReference type="Proteomes" id="UP000677583">
    <property type="component" value="Segment"/>
</dbReference>
<reference evidence="8" key="1">
    <citation type="submission" date="2020-09" db="EMBL/GenBank/DDBJ databases">
        <title>Leviviricetes taxonomy.</title>
        <authorList>
            <person name="Stockdale S.R."/>
            <person name="Callanan J."/>
            <person name="Adriaenssens E.M."/>
            <person name="Kuhn J.H."/>
            <person name="Rumnieks J."/>
            <person name="Shkoporov A."/>
            <person name="Draper L.A."/>
            <person name="Ross P."/>
            <person name="Hill C."/>
        </authorList>
    </citation>
    <scope>NUCLEOTIDE SEQUENCE</scope>
</reference>
<comment type="subcellular location">
    <subcellularLocation>
        <location evidence="1">Virion</location>
    </subcellularLocation>
</comment>
<organism evidence="8 9">
    <name type="scientific">ssRNA phage SRR7976356_5</name>
    <dbReference type="NCBI Taxonomy" id="2786736"/>
    <lineage>
        <taxon>Viruses</taxon>
        <taxon>Riboviria</taxon>
        <taxon>Orthornavirae</taxon>
        <taxon>Lenarviricota</taxon>
        <taxon>Leviviricetes</taxon>
        <taxon>Norzivirales</taxon>
        <taxon>Fiersviridae</taxon>
        <taxon>Dorudgevirus</taxon>
        <taxon>Dorudgevirus caenadaptatum</taxon>
        <taxon>Pipunevirus caenadaptatum</taxon>
    </lineage>
</organism>
<evidence type="ECO:0000256" key="2">
    <source>
        <dbReference type="ARBA" id="ARBA00022581"/>
    </source>
</evidence>
<evidence type="ECO:0000256" key="5">
    <source>
        <dbReference type="ARBA" id="ARBA00023104"/>
    </source>
</evidence>
<dbReference type="GO" id="GO:0044423">
    <property type="term" value="C:virion component"/>
    <property type="evidence" value="ECO:0007669"/>
    <property type="project" value="UniProtKB-KW"/>
</dbReference>
<name>A0A8S5L0Q5_9VIRU</name>
<evidence type="ECO:0000256" key="4">
    <source>
        <dbReference type="ARBA" id="ARBA00022844"/>
    </source>
</evidence>
<keyword evidence="5" id="KW-1175">Viral attachment to host cell pilus</keyword>
<keyword evidence="4" id="KW-0946">Virion</keyword>
<gene>
    <name evidence="8" type="primary">SRR7976356_5_1</name>
</gene>
<dbReference type="GO" id="GO:0039666">
    <property type="term" value="P:virion attachment to host cell pilus"/>
    <property type="evidence" value="ECO:0007669"/>
    <property type="project" value="UniProtKB-KW"/>
</dbReference>
<protein>
    <submittedName>
        <fullName evidence="8">Maturation protein</fullName>
    </submittedName>
</protein>
<evidence type="ECO:0000256" key="6">
    <source>
        <dbReference type="ARBA" id="ARBA00023296"/>
    </source>
</evidence>
<dbReference type="Pfam" id="PF03863">
    <property type="entry name" value="Phage_mat-A"/>
    <property type="match status" value="2"/>
</dbReference>
<keyword evidence="6" id="KW-1160">Virus entry into host cell</keyword>
<keyword evidence="2" id="KW-0945">Host-virus interaction</keyword>
<evidence type="ECO:0000256" key="7">
    <source>
        <dbReference type="ARBA" id="ARBA00035110"/>
    </source>
</evidence>
<evidence type="ECO:0000313" key="9">
    <source>
        <dbReference type="Proteomes" id="UP000677583"/>
    </source>
</evidence>
<proteinExistence type="inferred from homology"/>
<dbReference type="InterPro" id="IPR005563">
    <property type="entry name" value="A_protein"/>
</dbReference>
<dbReference type="EMBL" id="BK013759">
    <property type="protein sequence ID" value="DAD51225.1"/>
    <property type="molecule type" value="Genomic_RNA"/>
</dbReference>
<accession>A0A8S5L0Q5</accession>
<evidence type="ECO:0000313" key="8">
    <source>
        <dbReference type="EMBL" id="DAD51225.1"/>
    </source>
</evidence>
<dbReference type="RefSeq" id="YP_010769747.1">
    <property type="nucleotide sequence ID" value="NC_074064.1"/>
</dbReference>